<dbReference type="SUPFAM" id="SSF75217">
    <property type="entry name" value="alpha/beta knot"/>
    <property type="match status" value="1"/>
</dbReference>
<evidence type="ECO:0000256" key="3">
    <source>
        <dbReference type="ARBA" id="ARBA00022679"/>
    </source>
</evidence>
<organism evidence="5 6">
    <name type="scientific">Chloroherpeton thalassium (strain ATCC 35110 / GB-78)</name>
    <dbReference type="NCBI Taxonomy" id="517418"/>
    <lineage>
        <taxon>Bacteria</taxon>
        <taxon>Pseudomonadati</taxon>
        <taxon>Chlorobiota</taxon>
        <taxon>Chlorobiia</taxon>
        <taxon>Chlorobiales</taxon>
        <taxon>Chloroherpetonaceae</taxon>
        <taxon>Chloroherpeton</taxon>
    </lineage>
</organism>
<dbReference type="InterPro" id="IPR004441">
    <property type="entry name" value="rRNA_MeTrfase_TrmH"/>
</dbReference>
<dbReference type="STRING" id="517418.Ctha_2319"/>
<dbReference type="Pfam" id="PF00588">
    <property type="entry name" value="SpoU_methylase"/>
    <property type="match status" value="1"/>
</dbReference>
<dbReference type="RefSeq" id="WP_012500852.1">
    <property type="nucleotide sequence ID" value="NC_011026.1"/>
</dbReference>
<dbReference type="PANTHER" id="PTHR46429">
    <property type="entry name" value="23S RRNA (GUANOSINE-2'-O-)-METHYLTRANSFERASE RLMB"/>
    <property type="match status" value="1"/>
</dbReference>
<feature type="domain" description="RNA 2-O ribose methyltransferase substrate binding" evidence="4">
    <location>
        <begin position="4"/>
        <end position="80"/>
    </location>
</feature>
<comment type="similarity">
    <text evidence="1">Belongs to the class IV-like SAM-binding methyltransferase superfamily. RNA methyltransferase TrmH family.</text>
</comment>
<dbReference type="GO" id="GO:0006396">
    <property type="term" value="P:RNA processing"/>
    <property type="evidence" value="ECO:0007669"/>
    <property type="project" value="InterPro"/>
</dbReference>
<dbReference type="GO" id="GO:0005829">
    <property type="term" value="C:cytosol"/>
    <property type="evidence" value="ECO:0007669"/>
    <property type="project" value="TreeGrafter"/>
</dbReference>
<dbReference type="SUPFAM" id="SSF55315">
    <property type="entry name" value="L30e-like"/>
    <property type="match status" value="1"/>
</dbReference>
<proteinExistence type="inferred from homology"/>
<dbReference type="PANTHER" id="PTHR46429:SF1">
    <property type="entry name" value="23S RRNA (GUANOSINE-2'-O-)-METHYLTRANSFERASE RLMB"/>
    <property type="match status" value="1"/>
</dbReference>
<reference evidence="5 6" key="1">
    <citation type="submission" date="2008-06" db="EMBL/GenBank/DDBJ databases">
        <title>Complete sequence of Chloroherpeton thalassium ATCC 35110.</title>
        <authorList>
            <consortium name="US DOE Joint Genome Institute"/>
            <person name="Lucas S."/>
            <person name="Copeland A."/>
            <person name="Lapidus A."/>
            <person name="Glavina del Rio T."/>
            <person name="Dalin E."/>
            <person name="Tice H."/>
            <person name="Bruce D."/>
            <person name="Goodwin L."/>
            <person name="Pitluck S."/>
            <person name="Schmutz J."/>
            <person name="Larimer F."/>
            <person name="Land M."/>
            <person name="Hauser L."/>
            <person name="Kyrpides N."/>
            <person name="Mikhailova N."/>
            <person name="Liu Z."/>
            <person name="Li T."/>
            <person name="Zhao F."/>
            <person name="Overmann J."/>
            <person name="Bryant D.A."/>
            <person name="Richardson P."/>
        </authorList>
    </citation>
    <scope>NUCLEOTIDE SEQUENCE [LARGE SCALE GENOMIC DNA]</scope>
    <source>
        <strain evidence="6">ATCC 35110 / GB-78</strain>
    </source>
</reference>
<evidence type="ECO:0000313" key="5">
    <source>
        <dbReference type="EMBL" id="ACF14770.1"/>
    </source>
</evidence>
<dbReference type="eggNOG" id="COG0566">
    <property type="taxonomic scope" value="Bacteria"/>
</dbReference>
<dbReference type="GO" id="GO:0008173">
    <property type="term" value="F:RNA methyltransferase activity"/>
    <property type="evidence" value="ECO:0007669"/>
    <property type="project" value="InterPro"/>
</dbReference>
<keyword evidence="3 5" id="KW-0808">Transferase</keyword>
<keyword evidence="6" id="KW-1185">Reference proteome</keyword>
<gene>
    <name evidence="5" type="ordered locus">Ctha_2319</name>
</gene>
<name>B3QWL0_CHLT3</name>
<evidence type="ECO:0000256" key="1">
    <source>
        <dbReference type="ARBA" id="ARBA00007228"/>
    </source>
</evidence>
<dbReference type="FunFam" id="3.40.1280.10:FF:000008">
    <property type="entry name" value="Group 3 RNA methyltransferase TrmH"/>
    <property type="match status" value="1"/>
</dbReference>
<dbReference type="GO" id="GO:0003723">
    <property type="term" value="F:RNA binding"/>
    <property type="evidence" value="ECO:0007669"/>
    <property type="project" value="InterPro"/>
</dbReference>
<dbReference type="HOGENOM" id="CLU_021322_0_1_10"/>
<dbReference type="Gene3D" id="3.40.1280.10">
    <property type="match status" value="1"/>
</dbReference>
<evidence type="ECO:0000256" key="2">
    <source>
        <dbReference type="ARBA" id="ARBA00022603"/>
    </source>
</evidence>
<dbReference type="Proteomes" id="UP000001208">
    <property type="component" value="Chromosome"/>
</dbReference>
<sequence>MSSVVYGRNAVLELIRTRPEEVEKIYFQFNTEQSKLKEILVTAKRHNISIGKARNNRLVELSGTDKHQGVCALVGKVKYFELDEILARPRNSKQLIVILDGLEDPHNVGAIIRTAEAAAVDAVIIPHDSGCPINATVAKTSAGALSHIRLCKVVNLSQTIERLKKHGFWVYGLDMDGEKNYYEIDFNDHCAIVVGSEGKGIRQLVRKNCDALIRLPIAGNVESLNASVSAAIPLYEAMRQRLS</sequence>
<dbReference type="InterPro" id="IPR029026">
    <property type="entry name" value="tRNA_m1G_MTases_N"/>
</dbReference>
<dbReference type="NCBIfam" id="TIGR00186">
    <property type="entry name" value="rRNA_methyl_3"/>
    <property type="match status" value="1"/>
</dbReference>
<protein>
    <submittedName>
        <fullName evidence="5">RNA methyltransferase, TrmH family, group 3</fullName>
    </submittedName>
</protein>
<dbReference type="KEGG" id="cts:Ctha_2319"/>
<dbReference type="EMBL" id="CP001100">
    <property type="protein sequence ID" value="ACF14770.1"/>
    <property type="molecule type" value="Genomic_DNA"/>
</dbReference>
<dbReference type="Gene3D" id="3.30.1330.30">
    <property type="match status" value="1"/>
</dbReference>
<dbReference type="InterPro" id="IPR029028">
    <property type="entry name" value="Alpha/beta_knot_MTases"/>
</dbReference>
<evidence type="ECO:0000259" key="4">
    <source>
        <dbReference type="SMART" id="SM00967"/>
    </source>
</evidence>
<dbReference type="AlphaFoldDB" id="B3QWL0"/>
<accession>B3QWL0</accession>
<dbReference type="Pfam" id="PF08032">
    <property type="entry name" value="SpoU_sub_bind"/>
    <property type="match status" value="1"/>
</dbReference>
<evidence type="ECO:0000313" key="6">
    <source>
        <dbReference type="Proteomes" id="UP000001208"/>
    </source>
</evidence>
<dbReference type="CDD" id="cd18103">
    <property type="entry name" value="SpoU-like_RlmB"/>
    <property type="match status" value="1"/>
</dbReference>
<keyword evidence="2 5" id="KW-0489">Methyltransferase</keyword>
<dbReference type="InterPro" id="IPR001537">
    <property type="entry name" value="SpoU_MeTrfase"/>
</dbReference>
<dbReference type="SMART" id="SM00967">
    <property type="entry name" value="SpoU_sub_bind"/>
    <property type="match status" value="1"/>
</dbReference>
<dbReference type="InterPro" id="IPR029064">
    <property type="entry name" value="Ribosomal_eL30-like_sf"/>
</dbReference>
<dbReference type="GO" id="GO:0032259">
    <property type="term" value="P:methylation"/>
    <property type="evidence" value="ECO:0007669"/>
    <property type="project" value="UniProtKB-KW"/>
</dbReference>
<dbReference type="OrthoDB" id="9794400at2"/>
<dbReference type="InterPro" id="IPR013123">
    <property type="entry name" value="SpoU_subst-bd"/>
</dbReference>